<evidence type="ECO:0000313" key="1">
    <source>
        <dbReference type="EMBL" id="KAF7550738.1"/>
    </source>
</evidence>
<proteinExistence type="predicted"/>
<evidence type="ECO:0000313" key="2">
    <source>
        <dbReference type="Proteomes" id="UP000722485"/>
    </source>
</evidence>
<dbReference type="Proteomes" id="UP000722485">
    <property type="component" value="Unassembled WGS sequence"/>
</dbReference>
<accession>A0A9P5LH88</accession>
<dbReference type="EMBL" id="JAANBB010000092">
    <property type="protein sequence ID" value="KAF7550738.1"/>
    <property type="molecule type" value="Genomic_DNA"/>
</dbReference>
<dbReference type="OrthoDB" id="5078127at2759"/>
<comment type="caution">
    <text evidence="1">The sequence shown here is derived from an EMBL/GenBank/DDBJ whole genome shotgun (WGS) entry which is preliminary data.</text>
</comment>
<gene>
    <name evidence="1" type="ORF">G7Z17_g5523</name>
</gene>
<organism evidence="1 2">
    <name type="scientific">Cylindrodendrum hubeiense</name>
    <dbReference type="NCBI Taxonomy" id="595255"/>
    <lineage>
        <taxon>Eukaryota</taxon>
        <taxon>Fungi</taxon>
        <taxon>Dikarya</taxon>
        <taxon>Ascomycota</taxon>
        <taxon>Pezizomycotina</taxon>
        <taxon>Sordariomycetes</taxon>
        <taxon>Hypocreomycetidae</taxon>
        <taxon>Hypocreales</taxon>
        <taxon>Nectriaceae</taxon>
        <taxon>Cylindrodendrum</taxon>
    </lineage>
</organism>
<sequence length="724" mass="81463">MDPVIDSIAQWASQDDRVLVGHVQGPAITSRSSSEFSIPLAIRQALSFRSPEILVVHVTYDLKVAEIHEQNSRIHEQLSSTILQIERMTPWVKLHTVEPNNAATFQLATESYRSLLKKLRENRDPMDDPCQPQDWERSSVLPPQVLFVVDLDPDFSTEFALLTAVLTAWATMAPKKRTAVRILTMSADPIHHVLSGLYHAQCLDPIAKFAAGPVGNPAEIIEVDRDDNNVNIMSAMLKNVDLNPNSSHTVLCFRPVAAASERFLEGWRKEELAPDEFIRYGFADDNKSTRRVLQLQVGARLPDRLTGSDYVHIITGETRQRQIFDHKINQVAEVNLKISASERQEQVDWASRVDCLGSQVIVYTNKDFWEGANATRPRRLFAADLQLSGLLAGLTEFADCPMQTPYFIVLVTMINPVGAWQIIRRLNLQKLMHMEGHGFPRLDIPEAIHGRFYDALPLVNYDARLAWFISMPSQSPTCALVKLQLAAVLTTGINDLISVDPTPDIIDELLDTARCGLAGSYVDRGMLWLLLGLIKKAFCETRNEVGWGSGIFTTPEFELLEGVVSVNLIHAKRVMHSIEVLKKWASRHHVELADGEIRNEPLSMTSDGFLEISWDLLRAFVHQTACVKLPATEQWQIQDTQSFKTLNDKGMTYILCDWDVIEAHDTEVATGIHTHRISPSADVDVLVLDWTWIPFSLLKRWGREFGRLDAIAGYYLGSPNPDEA</sequence>
<keyword evidence="2" id="KW-1185">Reference proteome</keyword>
<name>A0A9P5LH88_9HYPO</name>
<dbReference type="AlphaFoldDB" id="A0A9P5LH88"/>
<reference evidence="1" key="1">
    <citation type="submission" date="2020-03" db="EMBL/GenBank/DDBJ databases">
        <title>Draft Genome Sequence of Cylindrodendrum hubeiense.</title>
        <authorList>
            <person name="Buettner E."/>
            <person name="Kellner H."/>
        </authorList>
    </citation>
    <scope>NUCLEOTIDE SEQUENCE</scope>
    <source>
        <strain evidence="1">IHI 201604</strain>
    </source>
</reference>
<protein>
    <submittedName>
        <fullName evidence="1">Uncharacterized protein</fullName>
    </submittedName>
</protein>